<gene>
    <name evidence="2" type="ORF">THAOC_29441</name>
</gene>
<feature type="compositionally biased region" description="Polar residues" evidence="1">
    <location>
        <begin position="10"/>
        <end position="29"/>
    </location>
</feature>
<organism evidence="2 3">
    <name type="scientific">Thalassiosira oceanica</name>
    <name type="common">Marine diatom</name>
    <dbReference type="NCBI Taxonomy" id="159749"/>
    <lineage>
        <taxon>Eukaryota</taxon>
        <taxon>Sar</taxon>
        <taxon>Stramenopiles</taxon>
        <taxon>Ochrophyta</taxon>
        <taxon>Bacillariophyta</taxon>
        <taxon>Coscinodiscophyceae</taxon>
        <taxon>Thalassiosirophycidae</taxon>
        <taxon>Thalassiosirales</taxon>
        <taxon>Thalassiosiraceae</taxon>
        <taxon>Thalassiosira</taxon>
    </lineage>
</organism>
<comment type="caution">
    <text evidence="2">The sequence shown here is derived from an EMBL/GenBank/DDBJ whole genome shotgun (WGS) entry which is preliminary data.</text>
</comment>
<feature type="compositionally biased region" description="Acidic residues" evidence="1">
    <location>
        <begin position="37"/>
        <end position="47"/>
    </location>
</feature>
<feature type="compositionally biased region" description="Low complexity" evidence="1">
    <location>
        <begin position="67"/>
        <end position="81"/>
    </location>
</feature>
<sequence length="107" mass="11819">PSKAKKPKAQKTTWNRYCQSKQHSNTSQTQRRKSKEEEVEVAEEEEIPYGSPLLRCAHQTDDTPTNSPSSVRRPRAPRLSSHTATDSSGCGHQPSGSVLAFLIVSIS</sequence>
<dbReference type="Proteomes" id="UP000266841">
    <property type="component" value="Unassembled WGS sequence"/>
</dbReference>
<evidence type="ECO:0000313" key="2">
    <source>
        <dbReference type="EMBL" id="EJK51388.1"/>
    </source>
</evidence>
<protein>
    <submittedName>
        <fullName evidence="2">Uncharacterized protein</fullName>
    </submittedName>
</protein>
<keyword evidence="3" id="KW-1185">Reference proteome</keyword>
<reference evidence="2 3" key="1">
    <citation type="journal article" date="2012" name="Genome Biol.">
        <title>Genome and low-iron response of an oceanic diatom adapted to chronic iron limitation.</title>
        <authorList>
            <person name="Lommer M."/>
            <person name="Specht M."/>
            <person name="Roy A.S."/>
            <person name="Kraemer L."/>
            <person name="Andreson R."/>
            <person name="Gutowska M.A."/>
            <person name="Wolf J."/>
            <person name="Bergner S.V."/>
            <person name="Schilhabel M.B."/>
            <person name="Klostermeier U.C."/>
            <person name="Beiko R.G."/>
            <person name="Rosenstiel P."/>
            <person name="Hippler M."/>
            <person name="Laroche J."/>
        </authorList>
    </citation>
    <scope>NUCLEOTIDE SEQUENCE [LARGE SCALE GENOMIC DNA]</scope>
    <source>
        <strain evidence="2 3">CCMP1005</strain>
    </source>
</reference>
<feature type="non-terminal residue" evidence="2">
    <location>
        <position position="1"/>
    </location>
</feature>
<feature type="compositionally biased region" description="Polar residues" evidence="1">
    <location>
        <begin position="82"/>
        <end position="95"/>
    </location>
</feature>
<evidence type="ECO:0000313" key="3">
    <source>
        <dbReference type="Proteomes" id="UP000266841"/>
    </source>
</evidence>
<proteinExistence type="predicted"/>
<name>K0RCC7_THAOC</name>
<dbReference type="EMBL" id="AGNL01041720">
    <property type="protein sequence ID" value="EJK51388.1"/>
    <property type="molecule type" value="Genomic_DNA"/>
</dbReference>
<dbReference type="AlphaFoldDB" id="K0RCC7"/>
<evidence type="ECO:0000256" key="1">
    <source>
        <dbReference type="SAM" id="MobiDB-lite"/>
    </source>
</evidence>
<feature type="region of interest" description="Disordered" evidence="1">
    <location>
        <begin position="1"/>
        <end position="95"/>
    </location>
</feature>
<accession>K0RCC7</accession>